<evidence type="ECO:0000256" key="1">
    <source>
        <dbReference type="ARBA" id="ARBA00004496"/>
    </source>
</evidence>
<dbReference type="GO" id="GO:0004757">
    <property type="term" value="F:sepiapterin reductase (NADP+) activity"/>
    <property type="evidence" value="ECO:0007669"/>
    <property type="project" value="TreeGrafter"/>
</dbReference>
<dbReference type="PANTHER" id="PTHR44085:SF2">
    <property type="entry name" value="SEPIAPTERIN REDUCTASE"/>
    <property type="match status" value="1"/>
</dbReference>
<dbReference type="PANTHER" id="PTHR44085">
    <property type="entry name" value="SEPIAPTERIN REDUCTASE"/>
    <property type="match status" value="1"/>
</dbReference>
<dbReference type="GO" id="GO:0006729">
    <property type="term" value="P:tetrahydrobiopterin biosynthetic process"/>
    <property type="evidence" value="ECO:0007669"/>
    <property type="project" value="TreeGrafter"/>
</dbReference>
<dbReference type="InterPro" id="IPR051721">
    <property type="entry name" value="Biopterin_syn/organic_redct"/>
</dbReference>
<dbReference type="InterPro" id="IPR002347">
    <property type="entry name" value="SDR_fam"/>
</dbReference>
<dbReference type="AlphaFoldDB" id="Q2T8S2"/>
<keyword evidence="3" id="KW-0521">NADP</keyword>
<dbReference type="PRINTS" id="PR00081">
    <property type="entry name" value="GDHRDH"/>
</dbReference>
<feature type="region of interest" description="Disordered" evidence="5">
    <location>
        <begin position="1"/>
        <end position="39"/>
    </location>
</feature>
<protein>
    <submittedName>
        <fullName evidence="6">Oxidoreductase, short-chain dehydrogenase/reductase family</fullName>
    </submittedName>
</protein>
<comment type="subcellular location">
    <subcellularLocation>
        <location evidence="1">Cytoplasm</location>
    </subcellularLocation>
</comment>
<proteinExistence type="predicted"/>
<evidence type="ECO:0000313" key="6">
    <source>
        <dbReference type="EMBL" id="ABC35982.1"/>
    </source>
</evidence>
<accession>Q2T8S2</accession>
<dbReference type="GO" id="GO:0005737">
    <property type="term" value="C:cytoplasm"/>
    <property type="evidence" value="ECO:0007669"/>
    <property type="project" value="UniProtKB-SubCell"/>
</dbReference>
<sequence length="311" mass="32944">MDSMRARLRQSGADVTIPARPRGTRRSAVRRAPRGRTSADRIRHRRIAPFILAILRIDMVTSPSPLPAVHAIVTGHTRGLGAALAAQLLQRGIAVLGLSRSRHPSLGAQAHGRLVEIELDLSDPARVQAWLGGDALGEFVSGASRVLLFNNAGTVEPIGPLDTQDAAAIAHAVGLNVATPLMLASAIAKIAPETIERRIAHISSGAARNAYAGWSVYCATKAALDHHARAVALDANRALRICSIAPGVVDTGMQATIRSTSGERFPSRARFEQLKSSGALTTPDAAARRLIDYVLGDDFGTTPTADIRDPR</sequence>
<dbReference type="KEGG" id="bte:BTH_II0225"/>
<dbReference type="HOGENOM" id="CLU_010194_2_11_4"/>
<dbReference type="NCBIfam" id="NF005436">
    <property type="entry name" value="PRK07023.1"/>
    <property type="match status" value="1"/>
</dbReference>
<dbReference type="Proteomes" id="UP000001930">
    <property type="component" value="Chromosome II"/>
</dbReference>
<gene>
    <name evidence="6" type="ordered locus">BTH_II0225</name>
</gene>
<organism evidence="6 7">
    <name type="scientific">Burkholderia thailandensis (strain ATCC 700388 / DSM 13276 / CCUG 48851 / CIP 106301 / E264)</name>
    <dbReference type="NCBI Taxonomy" id="271848"/>
    <lineage>
        <taxon>Bacteria</taxon>
        <taxon>Pseudomonadati</taxon>
        <taxon>Pseudomonadota</taxon>
        <taxon>Betaproteobacteria</taxon>
        <taxon>Burkholderiales</taxon>
        <taxon>Burkholderiaceae</taxon>
        <taxon>Burkholderia</taxon>
        <taxon>pseudomallei group</taxon>
    </lineage>
</organism>
<dbReference type="EMBL" id="CP000085">
    <property type="protein sequence ID" value="ABC35982.1"/>
    <property type="molecule type" value="Genomic_DNA"/>
</dbReference>
<evidence type="ECO:0000313" key="7">
    <source>
        <dbReference type="Proteomes" id="UP000001930"/>
    </source>
</evidence>
<keyword evidence="2" id="KW-0963">Cytoplasm</keyword>
<keyword evidence="7" id="KW-1185">Reference proteome</keyword>
<reference evidence="6 7" key="1">
    <citation type="journal article" date="2005" name="BMC Genomics">
        <title>Bacterial genome adaptation to niches: divergence of the potential virulence genes in three Burkholderia species of different survival strategies.</title>
        <authorList>
            <person name="Kim H.S."/>
            <person name="Schell M.A."/>
            <person name="Yu Y."/>
            <person name="Ulrich R.L."/>
            <person name="Sarria S.H."/>
            <person name="Nierman W.C."/>
            <person name="DeShazer D."/>
        </authorList>
    </citation>
    <scope>NUCLEOTIDE SEQUENCE [LARGE SCALE GENOMIC DNA]</scope>
    <source>
        <strain evidence="7">ATCC 700388 / DSM 13276 / CCUG 48851 / CIP 106301 / E264</strain>
    </source>
</reference>
<evidence type="ECO:0000256" key="3">
    <source>
        <dbReference type="ARBA" id="ARBA00022857"/>
    </source>
</evidence>
<name>Q2T8S2_BURTA</name>
<dbReference type="Pfam" id="PF00106">
    <property type="entry name" value="adh_short"/>
    <property type="match status" value="1"/>
</dbReference>
<dbReference type="InterPro" id="IPR036291">
    <property type="entry name" value="NAD(P)-bd_dom_sf"/>
</dbReference>
<evidence type="ECO:0000256" key="2">
    <source>
        <dbReference type="ARBA" id="ARBA00022490"/>
    </source>
</evidence>
<keyword evidence="4" id="KW-0560">Oxidoreductase</keyword>
<evidence type="ECO:0000256" key="5">
    <source>
        <dbReference type="SAM" id="MobiDB-lite"/>
    </source>
</evidence>
<dbReference type="SUPFAM" id="SSF51735">
    <property type="entry name" value="NAD(P)-binding Rossmann-fold domains"/>
    <property type="match status" value="1"/>
</dbReference>
<feature type="compositionally biased region" description="Basic residues" evidence="5">
    <location>
        <begin position="22"/>
        <end position="34"/>
    </location>
</feature>
<dbReference type="Gene3D" id="3.40.50.720">
    <property type="entry name" value="NAD(P)-binding Rossmann-like Domain"/>
    <property type="match status" value="1"/>
</dbReference>
<evidence type="ECO:0000256" key="4">
    <source>
        <dbReference type="ARBA" id="ARBA00023002"/>
    </source>
</evidence>